<dbReference type="Pfam" id="PF13624">
    <property type="entry name" value="SurA_N_3"/>
    <property type="match status" value="1"/>
</dbReference>
<proteinExistence type="predicted"/>
<evidence type="ECO:0000256" key="1">
    <source>
        <dbReference type="SAM" id="MobiDB-lite"/>
    </source>
</evidence>
<protein>
    <submittedName>
        <fullName evidence="3">SurA N-terminal domain-containing protein</fullName>
    </submittedName>
</protein>
<keyword evidence="5" id="KW-1185">Reference proteome</keyword>
<accession>A0ABT2JYK9</accession>
<evidence type="ECO:0000313" key="5">
    <source>
        <dbReference type="Proteomes" id="UP001156389"/>
    </source>
</evidence>
<dbReference type="SUPFAM" id="SSF109998">
    <property type="entry name" value="Triger factor/SurA peptide-binding domain-like"/>
    <property type="match status" value="1"/>
</dbReference>
<evidence type="ECO:0000313" key="4">
    <source>
        <dbReference type="EMBL" id="MCT2593703.1"/>
    </source>
</evidence>
<dbReference type="Gene3D" id="1.10.4030.10">
    <property type="entry name" value="Porin chaperone SurA, peptide-binding domain"/>
    <property type="match status" value="1"/>
</dbReference>
<keyword evidence="2" id="KW-0732">Signal</keyword>
<name>A0ABT2JYK9_9ACTN</name>
<sequence length="222" mass="24196">MHRRRSALTVSAAAALVVVAPLLTACGNDARPGAAAVVGDDRITLGQLQSKVGEVRDAQSAQPQGDELIKRSGQLTRVTLNSMIRHRIVKQVADDSGVTVTRRDIQQVRSQFEQRAGGPKEFRTMLLQQQAVAPSEIDDWVWLEVAVQKIAAESGINLQAPEANAQLTGKLSEAAKQMGIDVNPRYGKWSAKETTLVNAETPWLKDVTGERKDRAQQEQQPA</sequence>
<feature type="compositionally biased region" description="Basic and acidic residues" evidence="1">
    <location>
        <begin position="207"/>
        <end position="216"/>
    </location>
</feature>
<dbReference type="EMBL" id="JAJAGO010000012">
    <property type="protein sequence ID" value="MCT2592970.1"/>
    <property type="molecule type" value="Genomic_DNA"/>
</dbReference>
<reference evidence="3 5" key="1">
    <citation type="submission" date="2021-10" db="EMBL/GenBank/DDBJ databases">
        <title>Streptomyces gossypii sp. nov., isolated from soil collected from cotton field.</title>
        <authorList>
            <person name="Ge X."/>
            <person name="Chen X."/>
            <person name="Liu W."/>
        </authorList>
    </citation>
    <scope>NUCLEOTIDE SEQUENCE [LARGE SCALE GENOMIC DNA]</scope>
    <source>
        <strain evidence="3 5">N2-109</strain>
    </source>
</reference>
<dbReference type="RefSeq" id="WP_260220321.1">
    <property type="nucleotide sequence ID" value="NZ_JAJAGO010000012.1"/>
</dbReference>
<dbReference type="Proteomes" id="UP001156389">
    <property type="component" value="Unassembled WGS sequence"/>
</dbReference>
<dbReference type="PROSITE" id="PS51257">
    <property type="entry name" value="PROKAR_LIPOPROTEIN"/>
    <property type="match status" value="1"/>
</dbReference>
<dbReference type="PROSITE" id="PS51318">
    <property type="entry name" value="TAT"/>
    <property type="match status" value="1"/>
</dbReference>
<feature type="chain" id="PRO_5045032291" evidence="2">
    <location>
        <begin position="26"/>
        <end position="222"/>
    </location>
</feature>
<organism evidence="3 5">
    <name type="scientific">Streptomyces gossypii</name>
    <dbReference type="NCBI Taxonomy" id="2883101"/>
    <lineage>
        <taxon>Bacteria</taxon>
        <taxon>Bacillati</taxon>
        <taxon>Actinomycetota</taxon>
        <taxon>Actinomycetes</taxon>
        <taxon>Kitasatosporales</taxon>
        <taxon>Streptomycetaceae</taxon>
        <taxon>Streptomyces</taxon>
    </lineage>
</organism>
<feature type="signal peptide" evidence="2">
    <location>
        <begin position="1"/>
        <end position="25"/>
    </location>
</feature>
<comment type="caution">
    <text evidence="3">The sequence shown here is derived from an EMBL/GenBank/DDBJ whole genome shotgun (WGS) entry which is preliminary data.</text>
</comment>
<feature type="region of interest" description="Disordered" evidence="1">
    <location>
        <begin position="203"/>
        <end position="222"/>
    </location>
</feature>
<gene>
    <name evidence="3" type="ORF">LHJ74_24165</name>
    <name evidence="4" type="ORF">LHJ74_28000</name>
</gene>
<dbReference type="InterPro" id="IPR006311">
    <property type="entry name" value="TAT_signal"/>
</dbReference>
<evidence type="ECO:0000313" key="3">
    <source>
        <dbReference type="EMBL" id="MCT2592970.1"/>
    </source>
</evidence>
<evidence type="ECO:0000256" key="2">
    <source>
        <dbReference type="SAM" id="SignalP"/>
    </source>
</evidence>
<dbReference type="EMBL" id="JAJAGO010000015">
    <property type="protein sequence ID" value="MCT2593703.1"/>
    <property type="molecule type" value="Genomic_DNA"/>
</dbReference>
<dbReference type="InterPro" id="IPR027304">
    <property type="entry name" value="Trigger_fact/SurA_dom_sf"/>
</dbReference>